<comment type="function">
    <text evidence="1">Core subunit of the mitochondrial membrane respiratory chain NADH dehydrogenase (Complex I) that is believed to belong to the minimal assembly required for catalysis. Complex I functions in the transfer of electrons from NADH to the respiratory chain. The immediate electron acceptor for the enzyme is believed to be ubiquinone.</text>
</comment>
<keyword evidence="10 17" id="KW-0249">Electron transport</keyword>
<evidence type="ECO:0000313" key="20">
    <source>
        <dbReference type="EMBL" id="AYR05325.1"/>
    </source>
</evidence>
<evidence type="ECO:0000256" key="13">
    <source>
        <dbReference type="ARBA" id="ARBA00023075"/>
    </source>
</evidence>
<feature type="transmembrane region" description="Helical" evidence="17">
    <location>
        <begin position="270"/>
        <end position="292"/>
    </location>
</feature>
<feature type="transmembrane region" description="Helical" evidence="17">
    <location>
        <begin position="180"/>
        <end position="201"/>
    </location>
</feature>
<evidence type="ECO:0000256" key="17">
    <source>
        <dbReference type="RuleBase" id="RU003297"/>
    </source>
</evidence>
<comment type="similarity">
    <text evidence="3 17">Belongs to the complex I subunit 4 family.</text>
</comment>
<feature type="transmembrane region" description="Helical" evidence="17">
    <location>
        <begin position="7"/>
        <end position="35"/>
    </location>
</feature>
<dbReference type="GO" id="GO:0042773">
    <property type="term" value="P:ATP synthesis coupled electron transport"/>
    <property type="evidence" value="ECO:0007669"/>
    <property type="project" value="InterPro"/>
</dbReference>
<feature type="transmembrane region" description="Helical" evidence="17">
    <location>
        <begin position="141"/>
        <end position="160"/>
    </location>
</feature>
<comment type="catalytic activity">
    <reaction evidence="16 17">
        <text>a ubiquinone + NADH + 5 H(+)(in) = a ubiquinol + NAD(+) + 4 H(+)(out)</text>
        <dbReference type="Rhea" id="RHEA:29091"/>
        <dbReference type="Rhea" id="RHEA-COMP:9565"/>
        <dbReference type="Rhea" id="RHEA-COMP:9566"/>
        <dbReference type="ChEBI" id="CHEBI:15378"/>
        <dbReference type="ChEBI" id="CHEBI:16389"/>
        <dbReference type="ChEBI" id="CHEBI:17976"/>
        <dbReference type="ChEBI" id="CHEBI:57540"/>
        <dbReference type="ChEBI" id="CHEBI:57945"/>
        <dbReference type="EC" id="7.1.1.2"/>
    </reaction>
</comment>
<dbReference type="Pfam" id="PF00361">
    <property type="entry name" value="Proton_antipo_M"/>
    <property type="match status" value="1"/>
</dbReference>
<dbReference type="EMBL" id="MH940198">
    <property type="protein sequence ID" value="AYR05325.1"/>
    <property type="molecule type" value="Genomic_DNA"/>
</dbReference>
<dbReference type="GO" id="GO:0031966">
    <property type="term" value="C:mitochondrial membrane"/>
    <property type="evidence" value="ECO:0007669"/>
    <property type="project" value="UniProtKB-SubCell"/>
</dbReference>
<dbReference type="Pfam" id="PF01059">
    <property type="entry name" value="Oxidored_q5_N"/>
    <property type="match status" value="1"/>
</dbReference>
<comment type="function">
    <text evidence="17">Core subunit of the mitochondrial membrane respiratory chain NADH dehydrogenase (Complex I) which catalyzes electron transfer from NADH through the respiratory chain, using ubiquinone as an electron acceptor. Essential for the catalytic activity and assembly of complex I.</text>
</comment>
<feature type="transmembrane region" description="Helical" evidence="17">
    <location>
        <begin position="244"/>
        <end position="263"/>
    </location>
</feature>
<dbReference type="GO" id="GO:0008137">
    <property type="term" value="F:NADH dehydrogenase (ubiquinone) activity"/>
    <property type="evidence" value="ECO:0007669"/>
    <property type="project" value="UniProtKB-UniRule"/>
</dbReference>
<reference evidence="20" key="1">
    <citation type="journal article" date="2015" name="Mol. Biol. Evol.">
        <title>Soup to Tree: The Phylogeny of Beetles Inferred by Mitochondrial Metagenomics of a Bornean Rainforest Sample.</title>
        <authorList>
            <person name="Crampton-Platt A."/>
            <person name="Timmermans M.J."/>
            <person name="Gimmel M.L."/>
            <person name="Kutty S.N."/>
            <person name="Cockerill T.D."/>
            <person name="Vun Khen C."/>
            <person name="Vogler A.P."/>
        </authorList>
    </citation>
    <scope>NUCLEOTIDE SEQUENCE</scope>
</reference>
<keyword evidence="12 17" id="KW-0520">NAD</keyword>
<feature type="transmembrane region" description="Helical" evidence="17">
    <location>
        <begin position="370"/>
        <end position="398"/>
    </location>
</feature>
<keyword evidence="7 17" id="KW-0679">Respiratory chain</keyword>
<keyword evidence="9" id="KW-1278">Translocase</keyword>
<keyword evidence="13 17" id="KW-0830">Ubiquinone</keyword>
<dbReference type="GO" id="GO:0015990">
    <property type="term" value="P:electron transport coupled proton transport"/>
    <property type="evidence" value="ECO:0007669"/>
    <property type="project" value="TreeGrafter"/>
</dbReference>
<feature type="transmembrane region" description="Helical" evidence="17">
    <location>
        <begin position="84"/>
        <end position="103"/>
    </location>
</feature>
<dbReference type="PANTHER" id="PTHR43507:SF20">
    <property type="entry name" value="NADH-UBIQUINONE OXIDOREDUCTASE CHAIN 4"/>
    <property type="match status" value="1"/>
</dbReference>
<organism evidence="20">
    <name type="scientific">Coleoptera sp. ACP-2013</name>
    <dbReference type="NCBI Taxonomy" id="2485033"/>
    <lineage>
        <taxon>Eukaryota</taxon>
        <taxon>Metazoa</taxon>
        <taxon>Ecdysozoa</taxon>
        <taxon>Arthropoda</taxon>
        <taxon>Hexapoda</taxon>
        <taxon>Insecta</taxon>
        <taxon>Pterygota</taxon>
        <taxon>Neoptera</taxon>
        <taxon>Endopterygota</taxon>
        <taxon>Coleoptera</taxon>
    </lineage>
</organism>
<feature type="transmembrane region" description="Helical" evidence="17">
    <location>
        <begin position="109"/>
        <end position="129"/>
    </location>
</feature>
<keyword evidence="8 17" id="KW-0812">Transmembrane</keyword>
<feature type="transmembrane region" description="Helical" evidence="17">
    <location>
        <begin position="419"/>
        <end position="440"/>
    </location>
</feature>
<evidence type="ECO:0000256" key="16">
    <source>
        <dbReference type="ARBA" id="ARBA00049551"/>
    </source>
</evidence>
<evidence type="ECO:0000256" key="7">
    <source>
        <dbReference type="ARBA" id="ARBA00022660"/>
    </source>
</evidence>
<dbReference type="PANTHER" id="PTHR43507">
    <property type="entry name" value="NADH-UBIQUINONE OXIDOREDUCTASE CHAIN 4"/>
    <property type="match status" value="1"/>
</dbReference>
<dbReference type="AlphaFoldDB" id="A0A3G3MES2"/>
<evidence type="ECO:0000256" key="5">
    <source>
        <dbReference type="ARBA" id="ARBA00021006"/>
    </source>
</evidence>
<name>A0A3G3MES2_9COLE</name>
<dbReference type="InterPro" id="IPR000260">
    <property type="entry name" value="NADH4_N"/>
</dbReference>
<dbReference type="GO" id="GO:0003954">
    <property type="term" value="F:NADH dehydrogenase activity"/>
    <property type="evidence" value="ECO:0007669"/>
    <property type="project" value="TreeGrafter"/>
</dbReference>
<dbReference type="PRINTS" id="PR01437">
    <property type="entry name" value="NUOXDRDTASE4"/>
</dbReference>
<comment type="subcellular location">
    <subcellularLocation>
        <location evidence="2 17">Mitochondrion membrane</location>
        <topology evidence="2 17">Multi-pass membrane protein</topology>
    </subcellularLocation>
</comment>
<evidence type="ECO:0000256" key="6">
    <source>
        <dbReference type="ARBA" id="ARBA00022448"/>
    </source>
</evidence>
<gene>
    <name evidence="20" type="primary">nad4</name>
</gene>
<evidence type="ECO:0000256" key="11">
    <source>
        <dbReference type="ARBA" id="ARBA00022989"/>
    </source>
</evidence>
<evidence type="ECO:0000256" key="1">
    <source>
        <dbReference type="ARBA" id="ARBA00003257"/>
    </source>
</evidence>
<feature type="transmembrane region" description="Helical" evidence="17">
    <location>
        <begin position="298"/>
        <end position="319"/>
    </location>
</feature>
<evidence type="ECO:0000256" key="9">
    <source>
        <dbReference type="ARBA" id="ARBA00022967"/>
    </source>
</evidence>
<evidence type="ECO:0000256" key="15">
    <source>
        <dbReference type="ARBA" id="ARBA00023136"/>
    </source>
</evidence>
<evidence type="ECO:0000256" key="12">
    <source>
        <dbReference type="ARBA" id="ARBA00023027"/>
    </source>
</evidence>
<protein>
    <recommendedName>
        <fullName evidence="5 17">NADH-ubiquinone oxidoreductase chain 4</fullName>
        <ecNumber evidence="4 17">7.1.1.2</ecNumber>
    </recommendedName>
</protein>
<evidence type="ECO:0000256" key="8">
    <source>
        <dbReference type="ARBA" id="ARBA00022692"/>
    </source>
</evidence>
<accession>A0A3G3MES2</accession>
<evidence type="ECO:0000256" key="2">
    <source>
        <dbReference type="ARBA" id="ARBA00004225"/>
    </source>
</evidence>
<proteinExistence type="inferred from homology"/>
<dbReference type="EC" id="7.1.1.2" evidence="4 17"/>
<evidence type="ECO:0000259" key="18">
    <source>
        <dbReference type="Pfam" id="PF00361"/>
    </source>
</evidence>
<evidence type="ECO:0000259" key="19">
    <source>
        <dbReference type="Pfam" id="PF01059"/>
    </source>
</evidence>
<feature type="domain" description="NADH:ubiquinone oxidoreductase chain 4 N-terminal" evidence="19">
    <location>
        <begin position="1"/>
        <end position="102"/>
    </location>
</feature>
<evidence type="ECO:0000256" key="14">
    <source>
        <dbReference type="ARBA" id="ARBA00023128"/>
    </source>
</evidence>
<keyword evidence="14 17" id="KW-0496">Mitochondrion</keyword>
<dbReference type="InterPro" id="IPR001750">
    <property type="entry name" value="ND/Mrp_TM"/>
</dbReference>
<keyword evidence="15 17" id="KW-0472">Membrane</keyword>
<reference evidence="20" key="2">
    <citation type="submission" date="2018-09" db="EMBL/GenBank/DDBJ databases">
        <authorList>
            <person name="James G."/>
        </authorList>
    </citation>
    <scope>NUCLEOTIDE SEQUENCE</scope>
</reference>
<evidence type="ECO:0000256" key="4">
    <source>
        <dbReference type="ARBA" id="ARBA00012944"/>
    </source>
</evidence>
<feature type="domain" description="NADH:quinone oxidoreductase/Mrp antiporter transmembrane" evidence="18">
    <location>
        <begin position="105"/>
        <end position="387"/>
    </location>
</feature>
<keyword evidence="11 17" id="KW-1133">Transmembrane helix</keyword>
<feature type="transmembrane region" description="Helical" evidence="17">
    <location>
        <begin position="55"/>
        <end position="77"/>
    </location>
</feature>
<dbReference type="GO" id="GO:0048039">
    <property type="term" value="F:ubiquinone binding"/>
    <property type="evidence" value="ECO:0007669"/>
    <property type="project" value="TreeGrafter"/>
</dbReference>
<evidence type="ECO:0000256" key="3">
    <source>
        <dbReference type="ARBA" id="ARBA00009025"/>
    </source>
</evidence>
<feature type="transmembrane region" description="Helical" evidence="17">
    <location>
        <begin position="213"/>
        <end position="232"/>
    </location>
</feature>
<evidence type="ECO:0000256" key="10">
    <source>
        <dbReference type="ARBA" id="ARBA00022982"/>
    </source>
</evidence>
<sequence length="441" mass="51198">MMMFILGLVFMIPLVFYSCFWLICIYMFFMSFIFMLKLNLFFIMSYLSFSMGVDLLSYFLILLSFWICSLMVLASGLILKEKYFYKNFLLMILILMFSLFLTFCSTSFFMFYLFFEISLIPTLVLIIGWGNQPERISAGMYLFFYTMLVSLPMMMALFYLSKYFYTLNFYYFYSLDNVFLYLGVNMVFFVKMPMFFVHLWLPKAHVEAPISGSMILAGVMLKLGGYGLLRSMKLFIEIGLKVNIIFILISLVGGVIVSLICVRQSDMKKLIAYSSVCHMGMAMGGILTFSVLGFWGGLVLMVSHGLCSSGLFCLANLLYERSHSRSIYLNKGMMNIFPSLSLWWFLLCSSNMSAPPSLNLVGEILLISSLIFYSKLFLLILFFLVVFSAIYSMFLYSYTQHGKLNSNIYSYSQINIREYLLLFLHWVPLNLIILKMEFFLI</sequence>
<geneLocation type="mitochondrion" evidence="20"/>
<dbReference type="InterPro" id="IPR003918">
    <property type="entry name" value="NADH_UbQ_OxRdtase"/>
</dbReference>
<keyword evidence="6 17" id="KW-0813">Transport</keyword>